<feature type="coiled-coil region" evidence="1">
    <location>
        <begin position="92"/>
        <end position="123"/>
    </location>
</feature>
<protein>
    <submittedName>
        <fullName evidence="3">Uncharacterized protein</fullName>
    </submittedName>
</protein>
<keyword evidence="4" id="KW-1185">Reference proteome</keyword>
<feature type="region of interest" description="Disordered" evidence="2">
    <location>
        <begin position="549"/>
        <end position="575"/>
    </location>
</feature>
<evidence type="ECO:0000313" key="3">
    <source>
        <dbReference type="EMBL" id="KRX03368.1"/>
    </source>
</evidence>
<evidence type="ECO:0000313" key="4">
    <source>
        <dbReference type="Proteomes" id="UP000054937"/>
    </source>
</evidence>
<accession>A0A0V0QMT2</accession>
<gene>
    <name evidence="3" type="ORF">PPERSA_12647</name>
</gene>
<organism evidence="3 4">
    <name type="scientific">Pseudocohnilembus persalinus</name>
    <name type="common">Ciliate</name>
    <dbReference type="NCBI Taxonomy" id="266149"/>
    <lineage>
        <taxon>Eukaryota</taxon>
        <taxon>Sar</taxon>
        <taxon>Alveolata</taxon>
        <taxon>Ciliophora</taxon>
        <taxon>Intramacronucleata</taxon>
        <taxon>Oligohymenophorea</taxon>
        <taxon>Scuticociliatia</taxon>
        <taxon>Philasterida</taxon>
        <taxon>Pseudocohnilembidae</taxon>
        <taxon>Pseudocohnilembus</taxon>
    </lineage>
</organism>
<feature type="compositionally biased region" description="Polar residues" evidence="2">
    <location>
        <begin position="391"/>
        <end position="402"/>
    </location>
</feature>
<evidence type="ECO:0000256" key="1">
    <source>
        <dbReference type="SAM" id="Coils"/>
    </source>
</evidence>
<proteinExistence type="predicted"/>
<keyword evidence="1" id="KW-0175">Coiled coil</keyword>
<dbReference type="Proteomes" id="UP000054937">
    <property type="component" value="Unassembled WGS sequence"/>
</dbReference>
<name>A0A0V0QMT2_PSEPJ</name>
<feature type="compositionally biased region" description="Low complexity" evidence="2">
    <location>
        <begin position="410"/>
        <end position="419"/>
    </location>
</feature>
<dbReference type="AlphaFoldDB" id="A0A0V0QMT2"/>
<dbReference type="EMBL" id="LDAU01000133">
    <property type="protein sequence ID" value="KRX03368.1"/>
    <property type="molecule type" value="Genomic_DNA"/>
</dbReference>
<dbReference type="InParanoid" id="A0A0V0QMT2"/>
<comment type="caution">
    <text evidence="3">The sequence shown here is derived from an EMBL/GenBank/DDBJ whole genome shotgun (WGS) entry which is preliminary data.</text>
</comment>
<feature type="compositionally biased region" description="Low complexity" evidence="2">
    <location>
        <begin position="380"/>
        <end position="390"/>
    </location>
</feature>
<reference evidence="3 4" key="1">
    <citation type="journal article" date="2015" name="Sci. Rep.">
        <title>Genome of the facultative scuticociliatosis pathogen Pseudocohnilembus persalinus provides insight into its virulence through horizontal gene transfer.</title>
        <authorList>
            <person name="Xiong J."/>
            <person name="Wang G."/>
            <person name="Cheng J."/>
            <person name="Tian M."/>
            <person name="Pan X."/>
            <person name="Warren A."/>
            <person name="Jiang C."/>
            <person name="Yuan D."/>
            <person name="Miao W."/>
        </authorList>
    </citation>
    <scope>NUCLEOTIDE SEQUENCE [LARGE SCALE GENOMIC DNA]</scope>
    <source>
        <strain evidence="3">36N120E</strain>
    </source>
</reference>
<sequence length="575" mass="67664">MSHPLHQLDYFHCQKENLHQNENLSIICLDKQCIENPLICPICQDESHQNHLTLPLKIFLDQIKNSFFLRDQNKLSQGFSQEYTIEKLQYIIEKQNNSYQQIASKMKELIVEIASQIQKLEINIISSKKILQQNKQFDKFNKILPRQTETALKQINSLFNPLNQELEFLKSVDKQFTELNQIILPLQENIFLDFQLKEIKKLKTNFMQKFSSERQIPDFLNLAHIPLKLGESIHSPEFQLKFDSNSVLKKTDHVNSELINNSLIYLQPKFDILQPIFQFFKIEKLTGKCTIGISKFTSLKNQIGLNSQFFGVSNSGILQKEKQFCQTNFEFGENDTLAILTNPKQKQVHYYVFDSYLLSQKLKNNQYEFPEFKQDNIQNQTTQNQQSQQNGKTAENQQINQNQDKKSENNNDFNTKNNINNEKLLKNRITQDKIDLMWPKSADFYNFFINLEKKDSEIKIIEMKPLSSQFAQLIVLDEILNSLYTDYLKGNLYLDLNYNNKKEEEENEEEEMGFCGGLFGDQEEDDYYNKNQVCHKYQPVYTNQVIKNIQNKENNQKPADSVSESDDYMDFGLFD</sequence>
<evidence type="ECO:0000256" key="2">
    <source>
        <dbReference type="SAM" id="MobiDB-lite"/>
    </source>
</evidence>
<feature type="region of interest" description="Disordered" evidence="2">
    <location>
        <begin position="380"/>
        <end position="419"/>
    </location>
</feature>